<gene>
    <name evidence="2" type="ORF">FDA94_00020</name>
</gene>
<accession>A0A4U3MR87</accession>
<evidence type="ECO:0000259" key="1">
    <source>
        <dbReference type="Pfam" id="PF13228"/>
    </source>
</evidence>
<reference evidence="2 3" key="1">
    <citation type="submission" date="2019-04" db="EMBL/GenBank/DDBJ databases">
        <title>Herbidospora sp. NEAU-GS14.nov., a novel actinomycete isolated from soil.</title>
        <authorList>
            <person name="Han L."/>
        </authorList>
    </citation>
    <scope>NUCLEOTIDE SEQUENCE [LARGE SCALE GENOMIC DNA]</scope>
    <source>
        <strain evidence="2 3">NEAU-GS14</strain>
    </source>
</reference>
<protein>
    <submittedName>
        <fullName evidence="2">DUF4037 domain-containing protein</fullName>
    </submittedName>
</protein>
<evidence type="ECO:0000313" key="2">
    <source>
        <dbReference type="EMBL" id="TKK91720.1"/>
    </source>
</evidence>
<sequence>MSAFVPGLELCRAYYHDVLRPLLDDGSHPVPHSAALIGPGSEVLGFDTARSADHDWGPRAIIFVPAGRAEEIRDRVWQRLPAEYGGFPTAFGSDMHPAKPGVTITEFTPWARDQLGFDPRDPIGVDDWLGVPWQRLAEFTGGDVFHDGLGELCPARRRLRWYPDDVWRYVLACQWTRIAQEESFPGRAGEVGDDLGSVLATGRIARDLMRLTLLMRRRYPPYTKWLGSAFNRLSGSAELGDALTGALRETTWQGREHHLSTAYRRVAALHNRLALTAPVEPGTRPYHDRPFQVIGGHRFARALMDAVTDPAIARLDLVGAVDQVADNTDALTHPRRARNLAAAAR</sequence>
<keyword evidence="3" id="KW-1185">Reference proteome</keyword>
<dbReference type="Proteomes" id="UP000308705">
    <property type="component" value="Unassembled WGS sequence"/>
</dbReference>
<feature type="domain" description="DUF4037" evidence="1">
    <location>
        <begin position="128"/>
        <end position="226"/>
    </location>
</feature>
<proteinExistence type="predicted"/>
<dbReference type="InterPro" id="IPR025117">
    <property type="entry name" value="DUF4037"/>
</dbReference>
<comment type="caution">
    <text evidence="2">The sequence shown here is derived from an EMBL/GenBank/DDBJ whole genome shotgun (WGS) entry which is preliminary data.</text>
</comment>
<evidence type="ECO:0000313" key="3">
    <source>
        <dbReference type="Proteomes" id="UP000308705"/>
    </source>
</evidence>
<organism evidence="2 3">
    <name type="scientific">Herbidospora galbida</name>
    <dbReference type="NCBI Taxonomy" id="2575442"/>
    <lineage>
        <taxon>Bacteria</taxon>
        <taxon>Bacillati</taxon>
        <taxon>Actinomycetota</taxon>
        <taxon>Actinomycetes</taxon>
        <taxon>Streptosporangiales</taxon>
        <taxon>Streptosporangiaceae</taxon>
        <taxon>Herbidospora</taxon>
    </lineage>
</organism>
<dbReference type="Pfam" id="PF13228">
    <property type="entry name" value="DUF4037"/>
    <property type="match status" value="1"/>
</dbReference>
<dbReference type="EMBL" id="SZQA01000001">
    <property type="protein sequence ID" value="TKK91720.1"/>
    <property type="molecule type" value="Genomic_DNA"/>
</dbReference>
<dbReference type="OrthoDB" id="3030at2"/>
<name>A0A4U3MR87_9ACTN</name>
<dbReference type="AlphaFoldDB" id="A0A4U3MR87"/>